<evidence type="ECO:0000256" key="1">
    <source>
        <dbReference type="ARBA" id="ARBA00004123"/>
    </source>
</evidence>
<sequence length="819" mass="86964">MKLHARTEHLDHRDPIGVGKTAMAVTMVMMIGVVVLAVEFLILTRVVTIRGVSSSWAFQLLGAGVSFVAAVQYSFIIPMSYDLSRHAGGGAATSGFFIGSNGLGLFAGICASRLAWRMMSPSQIHTAIVLPVVANAGLGVALASLLASGAPTQLQLLGLRVAMGLFEGVGQLIHFLVRKMTPGHEQVRAAVMEYSAYALGMGIGPLLSSMLGAGPKAPFQPSAAAPVSAAVALLCVCLAAVLVLTVPSSPKEGREELALAEDAQDALNPSNRAAIVFLCLMTVLLCLGVAASVEVTTALLLEVDGGWQYNTIGTGIGAVLAATAVAGAGLMAVQERELVDEAVATWIMLIVAAVGALLLFGSHGMPAALAADFLMYPTLVCVASVGEGTAMQASSSTSVFSQPNIIVMCAFADAAARAFFTPLGRYVFDEGGRAGYACMLLMIVAVIAVADVLVRLLRGMASPNMDGYDKLQLKLGGRQENGPDFIKVLDVPLIEKVEIRDSECGRGLFATRPIRQGELIYRAKFHFLPDLPGKVLLRYGSQEHELSVFEHAPLHGANLRELDEVDSFTNHSCEPNIFYESTRFLNESSGEYGVYALKDISPGSELTADYELFDLETPKDLTPCRCGSPTCRGAVHGSQFWPLEVLLERLAELEPIPRAHLLQQHPSVQFLDFGRSSKVVAAAPDTCGWAIAAACDFEPGAVIFEGPSCIVDCQKICHVVVNLPLQLAPQCWLLFAKEDLLRASAPVSGGMDNGDCGHRGERRFFGFELAANGHQADAEIRMISPGEGPGAPEIFQVCSKARIRAGQAFTCTAPCLRYP</sequence>
<evidence type="ECO:0000313" key="11">
    <source>
        <dbReference type="EMBL" id="CAE7358354.1"/>
    </source>
</evidence>
<proteinExistence type="predicted"/>
<feature type="transmembrane region" description="Helical" evidence="8">
    <location>
        <begin position="96"/>
        <end position="116"/>
    </location>
</feature>
<feature type="transmembrane region" description="Helical" evidence="8">
    <location>
        <begin position="128"/>
        <end position="150"/>
    </location>
</feature>
<dbReference type="InterPro" id="IPR003616">
    <property type="entry name" value="Post-SET_dom"/>
</dbReference>
<dbReference type="SMART" id="SM00317">
    <property type="entry name" value="SET"/>
    <property type="match status" value="1"/>
</dbReference>
<evidence type="ECO:0000256" key="3">
    <source>
        <dbReference type="ARBA" id="ARBA00022454"/>
    </source>
</evidence>
<accession>A0A812PR16</accession>
<evidence type="ECO:0000256" key="6">
    <source>
        <dbReference type="ARBA" id="ARBA00022691"/>
    </source>
</evidence>
<feature type="transmembrane region" description="Helical" evidence="8">
    <location>
        <begin position="434"/>
        <end position="454"/>
    </location>
</feature>
<feature type="transmembrane region" description="Helical" evidence="8">
    <location>
        <begin position="405"/>
        <end position="428"/>
    </location>
</feature>
<name>A0A812PR16_9DINO</name>
<dbReference type="SUPFAM" id="SSF82199">
    <property type="entry name" value="SET domain"/>
    <property type="match status" value="1"/>
</dbReference>
<organism evidence="11 12">
    <name type="scientific">Symbiodinium natans</name>
    <dbReference type="NCBI Taxonomy" id="878477"/>
    <lineage>
        <taxon>Eukaryota</taxon>
        <taxon>Sar</taxon>
        <taxon>Alveolata</taxon>
        <taxon>Dinophyceae</taxon>
        <taxon>Suessiales</taxon>
        <taxon>Symbiodiniaceae</taxon>
        <taxon>Symbiodinium</taxon>
    </lineage>
</organism>
<dbReference type="CDD" id="cd06174">
    <property type="entry name" value="MFS"/>
    <property type="match status" value="1"/>
</dbReference>
<keyword evidence="8" id="KW-1133">Transmembrane helix</keyword>
<feature type="domain" description="SET" evidence="9">
    <location>
        <begin position="495"/>
        <end position="611"/>
    </location>
</feature>
<evidence type="ECO:0000256" key="8">
    <source>
        <dbReference type="SAM" id="Phobius"/>
    </source>
</evidence>
<keyword evidence="6" id="KW-0949">S-adenosyl-L-methionine</keyword>
<dbReference type="GO" id="GO:0032259">
    <property type="term" value="P:methylation"/>
    <property type="evidence" value="ECO:0007669"/>
    <property type="project" value="UniProtKB-KW"/>
</dbReference>
<gene>
    <name evidence="11" type="primary">KMT2A</name>
    <name evidence="11" type="ORF">SNAT2548_LOCUS19157</name>
</gene>
<dbReference type="PROSITE" id="PS50868">
    <property type="entry name" value="POST_SET"/>
    <property type="match status" value="1"/>
</dbReference>
<dbReference type="GO" id="GO:0005634">
    <property type="term" value="C:nucleus"/>
    <property type="evidence" value="ECO:0007669"/>
    <property type="project" value="UniProtKB-SubCell"/>
</dbReference>
<protein>
    <submittedName>
        <fullName evidence="11">KMT2A protein</fullName>
    </submittedName>
</protein>
<evidence type="ECO:0000259" key="10">
    <source>
        <dbReference type="PROSITE" id="PS50868"/>
    </source>
</evidence>
<dbReference type="EMBL" id="CAJNDS010002168">
    <property type="protein sequence ID" value="CAE7358354.1"/>
    <property type="molecule type" value="Genomic_DNA"/>
</dbReference>
<dbReference type="PANTHER" id="PTHR22884">
    <property type="entry name" value="SET DOMAIN PROTEINS"/>
    <property type="match status" value="1"/>
</dbReference>
<dbReference type="InterPro" id="IPR050777">
    <property type="entry name" value="SET2_Histone-Lys_MeTrsfase"/>
</dbReference>
<evidence type="ECO:0000256" key="2">
    <source>
        <dbReference type="ARBA" id="ARBA00004286"/>
    </source>
</evidence>
<keyword evidence="4" id="KW-0489">Methyltransferase</keyword>
<keyword evidence="8" id="KW-0472">Membrane</keyword>
<feature type="transmembrane region" description="Helical" evidence="8">
    <location>
        <begin position="22"/>
        <end position="44"/>
    </location>
</feature>
<reference evidence="11" key="1">
    <citation type="submission" date="2021-02" db="EMBL/GenBank/DDBJ databases">
        <authorList>
            <person name="Dougan E. K."/>
            <person name="Rhodes N."/>
            <person name="Thang M."/>
            <person name="Chan C."/>
        </authorList>
    </citation>
    <scope>NUCLEOTIDE SEQUENCE</scope>
</reference>
<dbReference type="Pfam" id="PF00856">
    <property type="entry name" value="SET"/>
    <property type="match status" value="1"/>
</dbReference>
<evidence type="ECO:0000256" key="7">
    <source>
        <dbReference type="ARBA" id="ARBA00023242"/>
    </source>
</evidence>
<dbReference type="GO" id="GO:0008168">
    <property type="term" value="F:methyltransferase activity"/>
    <property type="evidence" value="ECO:0007669"/>
    <property type="project" value="UniProtKB-KW"/>
</dbReference>
<dbReference type="InterPro" id="IPR001214">
    <property type="entry name" value="SET_dom"/>
</dbReference>
<feature type="transmembrane region" description="Helical" evidence="8">
    <location>
        <begin position="156"/>
        <end position="177"/>
    </location>
</feature>
<keyword evidence="5" id="KW-0808">Transferase</keyword>
<evidence type="ECO:0000313" key="12">
    <source>
        <dbReference type="Proteomes" id="UP000604046"/>
    </source>
</evidence>
<keyword evidence="3" id="KW-0158">Chromosome</keyword>
<feature type="transmembrane region" description="Helical" evidence="8">
    <location>
        <begin position="343"/>
        <end position="361"/>
    </location>
</feature>
<comment type="subcellular location">
    <subcellularLocation>
        <location evidence="2">Chromosome</location>
    </subcellularLocation>
    <subcellularLocation>
        <location evidence="1">Nucleus</location>
    </subcellularLocation>
</comment>
<dbReference type="Proteomes" id="UP000604046">
    <property type="component" value="Unassembled WGS sequence"/>
</dbReference>
<dbReference type="InterPro" id="IPR036259">
    <property type="entry name" value="MFS_trans_sf"/>
</dbReference>
<dbReference type="OrthoDB" id="422362at2759"/>
<keyword evidence="7" id="KW-0539">Nucleus</keyword>
<evidence type="ECO:0000256" key="5">
    <source>
        <dbReference type="ARBA" id="ARBA00022679"/>
    </source>
</evidence>
<evidence type="ECO:0000259" key="9">
    <source>
        <dbReference type="PROSITE" id="PS50280"/>
    </source>
</evidence>
<dbReference type="Gene3D" id="2.170.270.10">
    <property type="entry name" value="SET domain"/>
    <property type="match status" value="1"/>
</dbReference>
<dbReference type="Gene3D" id="1.20.1250.20">
    <property type="entry name" value="MFS general substrate transporter like domains"/>
    <property type="match status" value="1"/>
</dbReference>
<dbReference type="GO" id="GO:0022857">
    <property type="term" value="F:transmembrane transporter activity"/>
    <property type="evidence" value="ECO:0007669"/>
    <property type="project" value="InterPro"/>
</dbReference>
<dbReference type="SUPFAM" id="SSF103473">
    <property type="entry name" value="MFS general substrate transporter"/>
    <property type="match status" value="1"/>
</dbReference>
<feature type="transmembrane region" description="Helical" evidence="8">
    <location>
        <begin position="307"/>
        <end position="331"/>
    </location>
</feature>
<dbReference type="GO" id="GO:0005694">
    <property type="term" value="C:chromosome"/>
    <property type="evidence" value="ECO:0007669"/>
    <property type="project" value="UniProtKB-SubCell"/>
</dbReference>
<dbReference type="InterPro" id="IPR046341">
    <property type="entry name" value="SET_dom_sf"/>
</dbReference>
<dbReference type="AlphaFoldDB" id="A0A812PR16"/>
<feature type="transmembrane region" description="Helical" evidence="8">
    <location>
        <begin position="189"/>
        <end position="211"/>
    </location>
</feature>
<keyword evidence="8" id="KW-0812">Transmembrane</keyword>
<feature type="transmembrane region" description="Helical" evidence="8">
    <location>
        <begin position="274"/>
        <end position="301"/>
    </location>
</feature>
<evidence type="ECO:0000256" key="4">
    <source>
        <dbReference type="ARBA" id="ARBA00022603"/>
    </source>
</evidence>
<feature type="transmembrane region" description="Helical" evidence="8">
    <location>
        <begin position="56"/>
        <end position="76"/>
    </location>
</feature>
<dbReference type="Pfam" id="PF07690">
    <property type="entry name" value="MFS_1"/>
    <property type="match status" value="1"/>
</dbReference>
<keyword evidence="12" id="KW-1185">Reference proteome</keyword>
<comment type="caution">
    <text evidence="11">The sequence shown here is derived from an EMBL/GenBank/DDBJ whole genome shotgun (WGS) entry which is preliminary data.</text>
</comment>
<dbReference type="PROSITE" id="PS50280">
    <property type="entry name" value="SET"/>
    <property type="match status" value="1"/>
</dbReference>
<feature type="transmembrane region" description="Helical" evidence="8">
    <location>
        <begin position="223"/>
        <end position="244"/>
    </location>
</feature>
<feature type="domain" description="Post-SET" evidence="10">
    <location>
        <begin position="620"/>
        <end position="636"/>
    </location>
</feature>
<dbReference type="InterPro" id="IPR011701">
    <property type="entry name" value="MFS"/>
</dbReference>